<dbReference type="EMBL" id="LNXV01000008">
    <property type="protein sequence ID" value="KTC84862.1"/>
    <property type="molecule type" value="Genomic_DNA"/>
</dbReference>
<gene>
    <name evidence="1" type="ORF">Lbru_1077</name>
</gene>
<organism evidence="1 2">
    <name type="scientific">Legionella brunensis</name>
    <dbReference type="NCBI Taxonomy" id="29422"/>
    <lineage>
        <taxon>Bacteria</taxon>
        <taxon>Pseudomonadati</taxon>
        <taxon>Pseudomonadota</taxon>
        <taxon>Gammaproteobacteria</taxon>
        <taxon>Legionellales</taxon>
        <taxon>Legionellaceae</taxon>
        <taxon>Legionella</taxon>
    </lineage>
</organism>
<evidence type="ECO:0000313" key="2">
    <source>
        <dbReference type="Proteomes" id="UP000054742"/>
    </source>
</evidence>
<dbReference type="STRING" id="29422.Lbru_1077"/>
<protein>
    <submittedName>
        <fullName evidence="1">Uncharacterized protein</fullName>
    </submittedName>
</protein>
<reference evidence="1 2" key="1">
    <citation type="submission" date="2015-11" db="EMBL/GenBank/DDBJ databases">
        <title>Genomic analysis of 38 Legionella species identifies large and diverse effector repertoires.</title>
        <authorList>
            <person name="Burstein D."/>
            <person name="Amaro F."/>
            <person name="Zusman T."/>
            <person name="Lifshitz Z."/>
            <person name="Cohen O."/>
            <person name="Gilbert J.A."/>
            <person name="Pupko T."/>
            <person name="Shuman H.A."/>
            <person name="Segal G."/>
        </authorList>
    </citation>
    <scope>NUCLEOTIDE SEQUENCE [LARGE SCALE GENOMIC DNA]</scope>
    <source>
        <strain evidence="1 2">ATCC 43878</strain>
    </source>
</reference>
<accession>A0A0W0SNH5</accession>
<dbReference type="RefSeq" id="WP_058441165.1">
    <property type="nucleotide sequence ID" value="NZ_CAAAHU010000016.1"/>
</dbReference>
<dbReference type="Proteomes" id="UP000054742">
    <property type="component" value="Unassembled WGS sequence"/>
</dbReference>
<dbReference type="PATRIC" id="fig|29422.6.peg.1133"/>
<evidence type="ECO:0000313" key="1">
    <source>
        <dbReference type="EMBL" id="KTC84862.1"/>
    </source>
</evidence>
<sequence length="228" mass="26176">MLQNNRNILFSKKKETLNEFPVWKEIGEDNLIYKKEMKSLDSDLQDLVSNNVIDLELAKQVHELCALEKDNQRAEKLKNLHPDLWPAEYRVQEHLCSKFGMVLFLGGFLSKDNLEKIHQAHFRQLKNTCLEDYGKALFYPGAFIHVRILSLLCTASGVKALKKGNCKINELIELEGWQVKCLNCTEGLNALEKGLLTTELALKFESPKKFKELYKELECSTETTTLGL</sequence>
<keyword evidence="2" id="KW-1185">Reference proteome</keyword>
<proteinExistence type="predicted"/>
<name>A0A0W0SNH5_9GAMM</name>
<dbReference type="AlphaFoldDB" id="A0A0W0SNH5"/>
<comment type="caution">
    <text evidence="1">The sequence shown here is derived from an EMBL/GenBank/DDBJ whole genome shotgun (WGS) entry which is preliminary data.</text>
</comment>